<gene>
    <name evidence="2" type="ORF">C2E25_00350</name>
</gene>
<dbReference type="OrthoDB" id="9804695at2"/>
<sequence>MTIEEKIRRFLDQPAFGVVGASTRPHKYGNKVLRCYLQNDRRAIPVNPAAETIEGQACVASVAQLPPEVKSISVITPPEVTRTVVEMAITRGIEHIWMQPGAEDPEAVRNAEQAGVNVIADGSCLLVVLGYHEH</sequence>
<dbReference type="PANTHER" id="PTHR33303:SF2">
    <property type="entry name" value="COA-BINDING DOMAIN-CONTAINING PROTEIN"/>
    <property type="match status" value="1"/>
</dbReference>
<protein>
    <submittedName>
        <fullName evidence="2">CoA-binding protein</fullName>
    </submittedName>
</protein>
<dbReference type="Gene3D" id="3.40.50.720">
    <property type="entry name" value="NAD(P)-binding Rossmann-like Domain"/>
    <property type="match status" value="1"/>
</dbReference>
<proteinExistence type="predicted"/>
<dbReference type="InterPro" id="IPR036291">
    <property type="entry name" value="NAD(P)-bd_dom_sf"/>
</dbReference>
<name>A0A2K2HEK0_9BACT</name>
<dbReference type="EMBL" id="PPFX01000001">
    <property type="protein sequence ID" value="PNU21716.1"/>
    <property type="molecule type" value="Genomic_DNA"/>
</dbReference>
<evidence type="ECO:0000313" key="2">
    <source>
        <dbReference type="EMBL" id="PNU21716.1"/>
    </source>
</evidence>
<dbReference type="SUPFAM" id="SSF51735">
    <property type="entry name" value="NAD(P)-binding Rossmann-fold domains"/>
    <property type="match status" value="1"/>
</dbReference>
<accession>A0A2K2HEK0</accession>
<dbReference type="Pfam" id="PF13380">
    <property type="entry name" value="CoA_binding_2"/>
    <property type="match status" value="1"/>
</dbReference>
<dbReference type="SMART" id="SM00881">
    <property type="entry name" value="CoA_binding"/>
    <property type="match status" value="1"/>
</dbReference>
<organism evidence="2 3">
    <name type="scientific">Geothermobacter hydrogeniphilus</name>
    <dbReference type="NCBI Taxonomy" id="1969733"/>
    <lineage>
        <taxon>Bacteria</taxon>
        <taxon>Pseudomonadati</taxon>
        <taxon>Thermodesulfobacteriota</taxon>
        <taxon>Desulfuromonadia</taxon>
        <taxon>Desulfuromonadales</taxon>
        <taxon>Geothermobacteraceae</taxon>
        <taxon>Geothermobacter</taxon>
    </lineage>
</organism>
<dbReference type="Proteomes" id="UP000236340">
    <property type="component" value="Unassembled WGS sequence"/>
</dbReference>
<dbReference type="PANTHER" id="PTHR33303">
    <property type="entry name" value="CYTOPLASMIC PROTEIN-RELATED"/>
    <property type="match status" value="1"/>
</dbReference>
<evidence type="ECO:0000313" key="3">
    <source>
        <dbReference type="Proteomes" id="UP000236340"/>
    </source>
</evidence>
<dbReference type="RefSeq" id="WP_103113830.1">
    <property type="nucleotide sequence ID" value="NZ_PPFX01000001.1"/>
</dbReference>
<feature type="domain" description="CoA-binding" evidence="1">
    <location>
        <begin position="10"/>
        <end position="102"/>
    </location>
</feature>
<evidence type="ECO:0000259" key="1">
    <source>
        <dbReference type="SMART" id="SM00881"/>
    </source>
</evidence>
<reference evidence="2 3" key="1">
    <citation type="journal article" date="2018" name="Genome Announc.">
        <title>Genome Sequence of Geothermobacter sp. HR-1 Iron Reducer from the Loihi Seamount.</title>
        <authorList>
            <person name="Smith H."/>
            <person name="Abuyen K."/>
            <person name="Tremblay J."/>
            <person name="Savalia P."/>
            <person name="Perez-Rodriguez I."/>
            <person name="Emerson D."/>
            <person name="Tully B."/>
            <person name="Amend J."/>
        </authorList>
    </citation>
    <scope>NUCLEOTIDE SEQUENCE [LARGE SCALE GENOMIC DNA]</scope>
    <source>
        <strain evidence="2 3">HR-1</strain>
    </source>
</reference>
<comment type="caution">
    <text evidence="2">The sequence shown here is derived from an EMBL/GenBank/DDBJ whole genome shotgun (WGS) entry which is preliminary data.</text>
</comment>
<dbReference type="InterPro" id="IPR003781">
    <property type="entry name" value="CoA-bd"/>
</dbReference>
<dbReference type="AlphaFoldDB" id="A0A2K2HEK0"/>